<feature type="region of interest" description="Disordered" evidence="1">
    <location>
        <begin position="1"/>
        <end position="21"/>
    </location>
</feature>
<protein>
    <submittedName>
        <fullName evidence="2">Uncharacterized protein</fullName>
    </submittedName>
</protein>
<dbReference type="AlphaFoldDB" id="A0A067SSJ2"/>
<dbReference type="Proteomes" id="UP000027222">
    <property type="component" value="Unassembled WGS sequence"/>
</dbReference>
<reference evidence="3" key="1">
    <citation type="journal article" date="2014" name="Proc. Natl. Acad. Sci. U.S.A.">
        <title>Extensive sampling of basidiomycete genomes demonstrates inadequacy of the white-rot/brown-rot paradigm for wood decay fungi.</title>
        <authorList>
            <person name="Riley R."/>
            <person name="Salamov A.A."/>
            <person name="Brown D.W."/>
            <person name="Nagy L.G."/>
            <person name="Floudas D."/>
            <person name="Held B.W."/>
            <person name="Levasseur A."/>
            <person name="Lombard V."/>
            <person name="Morin E."/>
            <person name="Otillar R."/>
            <person name="Lindquist E.A."/>
            <person name="Sun H."/>
            <person name="LaButti K.M."/>
            <person name="Schmutz J."/>
            <person name="Jabbour D."/>
            <person name="Luo H."/>
            <person name="Baker S.E."/>
            <person name="Pisabarro A.G."/>
            <person name="Walton J.D."/>
            <person name="Blanchette R.A."/>
            <person name="Henrissat B."/>
            <person name="Martin F."/>
            <person name="Cullen D."/>
            <person name="Hibbett D.S."/>
            <person name="Grigoriev I.V."/>
        </authorList>
    </citation>
    <scope>NUCLEOTIDE SEQUENCE [LARGE SCALE GENOMIC DNA]</scope>
    <source>
        <strain evidence="3">CBS 339.88</strain>
    </source>
</reference>
<accession>A0A067SSJ2</accession>
<gene>
    <name evidence="2" type="ORF">GALMADRAFT_880188</name>
</gene>
<name>A0A067SSJ2_GALM3</name>
<proteinExistence type="predicted"/>
<evidence type="ECO:0000256" key="1">
    <source>
        <dbReference type="SAM" id="MobiDB-lite"/>
    </source>
</evidence>
<feature type="compositionally biased region" description="Polar residues" evidence="1">
    <location>
        <begin position="1"/>
        <end position="11"/>
    </location>
</feature>
<keyword evidence="3" id="KW-1185">Reference proteome</keyword>
<evidence type="ECO:0000313" key="3">
    <source>
        <dbReference type="Proteomes" id="UP000027222"/>
    </source>
</evidence>
<sequence>MSPLSPNNWLTKTHGREPESCLAHRNPCQDYGQMQERFLLDRAGTTSLTYRIGRAHDRC</sequence>
<dbReference type="HOGENOM" id="CLU_2960932_0_0_1"/>
<dbReference type="EMBL" id="KL142396">
    <property type="protein sequence ID" value="KDR70654.1"/>
    <property type="molecule type" value="Genomic_DNA"/>
</dbReference>
<evidence type="ECO:0000313" key="2">
    <source>
        <dbReference type="EMBL" id="KDR70654.1"/>
    </source>
</evidence>
<organism evidence="2 3">
    <name type="scientific">Galerina marginata (strain CBS 339.88)</name>
    <dbReference type="NCBI Taxonomy" id="685588"/>
    <lineage>
        <taxon>Eukaryota</taxon>
        <taxon>Fungi</taxon>
        <taxon>Dikarya</taxon>
        <taxon>Basidiomycota</taxon>
        <taxon>Agaricomycotina</taxon>
        <taxon>Agaricomycetes</taxon>
        <taxon>Agaricomycetidae</taxon>
        <taxon>Agaricales</taxon>
        <taxon>Agaricineae</taxon>
        <taxon>Strophariaceae</taxon>
        <taxon>Galerina</taxon>
    </lineage>
</organism>